<dbReference type="Pfam" id="PF01138">
    <property type="entry name" value="RNase_PH"/>
    <property type="match status" value="1"/>
</dbReference>
<feature type="compositionally biased region" description="Basic and acidic residues" evidence="7">
    <location>
        <begin position="70"/>
        <end position="79"/>
    </location>
</feature>
<evidence type="ECO:0000313" key="11">
    <source>
        <dbReference type="Proteomes" id="UP001164746"/>
    </source>
</evidence>
<dbReference type="Pfam" id="PF03725">
    <property type="entry name" value="RNase_PH_C"/>
    <property type="match status" value="1"/>
</dbReference>
<dbReference type="InterPro" id="IPR020568">
    <property type="entry name" value="Ribosomal_Su5_D2-typ_SF"/>
</dbReference>
<feature type="domain" description="Exoribonuclease phosphorolytic" evidence="8">
    <location>
        <begin position="31"/>
        <end position="139"/>
    </location>
</feature>
<feature type="region of interest" description="Disordered" evidence="7">
    <location>
        <begin position="64"/>
        <end position="93"/>
    </location>
</feature>
<organism evidence="10 11">
    <name type="scientific">Mya arenaria</name>
    <name type="common">Soft-shell clam</name>
    <dbReference type="NCBI Taxonomy" id="6604"/>
    <lineage>
        <taxon>Eukaryota</taxon>
        <taxon>Metazoa</taxon>
        <taxon>Spiralia</taxon>
        <taxon>Lophotrochozoa</taxon>
        <taxon>Mollusca</taxon>
        <taxon>Bivalvia</taxon>
        <taxon>Autobranchia</taxon>
        <taxon>Heteroconchia</taxon>
        <taxon>Euheterodonta</taxon>
        <taxon>Imparidentia</taxon>
        <taxon>Neoheterodontei</taxon>
        <taxon>Myida</taxon>
        <taxon>Myoidea</taxon>
        <taxon>Myidae</taxon>
        <taxon>Mya</taxon>
    </lineage>
</organism>
<feature type="domain" description="Exoribonuclease phosphorolytic" evidence="9">
    <location>
        <begin position="168"/>
        <end position="231"/>
    </location>
</feature>
<dbReference type="SUPFAM" id="SSF55666">
    <property type="entry name" value="Ribonuclease PH domain 2-like"/>
    <property type="match status" value="1"/>
</dbReference>
<evidence type="ECO:0000256" key="7">
    <source>
        <dbReference type="SAM" id="MobiDB-lite"/>
    </source>
</evidence>
<evidence type="ECO:0000259" key="8">
    <source>
        <dbReference type="Pfam" id="PF01138"/>
    </source>
</evidence>
<evidence type="ECO:0000256" key="6">
    <source>
        <dbReference type="ARBA" id="ARBA00042523"/>
    </source>
</evidence>
<gene>
    <name evidence="10" type="ORF">MAR_025815</name>
</gene>
<dbReference type="Proteomes" id="UP001164746">
    <property type="component" value="Chromosome 8"/>
</dbReference>
<comment type="similarity">
    <text evidence="3">Belongs to the RNase PH family.</text>
</comment>
<evidence type="ECO:0000256" key="4">
    <source>
        <dbReference type="ARBA" id="ARBA00022490"/>
    </source>
</evidence>
<keyword evidence="4" id="KW-0963">Cytoplasm</keyword>
<dbReference type="InterPro" id="IPR050590">
    <property type="entry name" value="Exosome_comp_Rrp42_subfam"/>
</dbReference>
<dbReference type="EMBL" id="CP111019">
    <property type="protein sequence ID" value="WAR11635.1"/>
    <property type="molecule type" value="Genomic_DNA"/>
</dbReference>
<keyword evidence="5" id="KW-0271">Exosome</keyword>
<dbReference type="PANTHER" id="PTHR11097">
    <property type="entry name" value="EXOSOME COMPLEX EXONUCLEASE RIBOSOMAL RNA PROCESSING PROTEIN"/>
    <property type="match status" value="1"/>
</dbReference>
<name>A0ABY7EQV5_MYAAR</name>
<dbReference type="InterPro" id="IPR015847">
    <property type="entry name" value="ExoRNase_PH_dom2"/>
</dbReference>
<evidence type="ECO:0000259" key="9">
    <source>
        <dbReference type="Pfam" id="PF03725"/>
    </source>
</evidence>
<accession>A0ABY7EQV5</accession>
<evidence type="ECO:0000256" key="1">
    <source>
        <dbReference type="ARBA" id="ARBA00004496"/>
    </source>
</evidence>
<protein>
    <recommendedName>
        <fullName evidence="6">Ribosomal RNA-processing protein 42</fullName>
    </recommendedName>
</protein>
<evidence type="ECO:0000256" key="2">
    <source>
        <dbReference type="ARBA" id="ARBA00004604"/>
    </source>
</evidence>
<dbReference type="CDD" id="cd11367">
    <property type="entry name" value="RNase_PH_RRP42"/>
    <property type="match status" value="1"/>
</dbReference>
<dbReference type="InterPro" id="IPR036345">
    <property type="entry name" value="ExoRNase_PH_dom2_sf"/>
</dbReference>
<dbReference type="PANTHER" id="PTHR11097:SF8">
    <property type="entry name" value="EXOSOME COMPLEX COMPONENT RRP42"/>
    <property type="match status" value="1"/>
</dbReference>
<evidence type="ECO:0000256" key="5">
    <source>
        <dbReference type="ARBA" id="ARBA00022835"/>
    </source>
</evidence>
<comment type="subcellular location">
    <subcellularLocation>
        <location evidence="1">Cytoplasm</location>
    </subcellularLocation>
    <subcellularLocation>
        <location evidence="2">Nucleus</location>
        <location evidence="2">Nucleolus</location>
    </subcellularLocation>
</comment>
<dbReference type="Gene3D" id="3.30.230.70">
    <property type="entry name" value="GHMP Kinase, N-terminal domain"/>
    <property type="match status" value="2"/>
</dbReference>
<sequence length="261" mass="28392">MADIHLSDAEKTFTIHGVQDNLREDGRSCEDFRHMEIATNVISNTSGSAKVRLANTEILVGVKAELGDPDPDKPDRGRLDSANATPEFEGRGGEELATEISSMLARAYQCPSCLDMRQLSVVQGKQCWVIYVDVLLLECGVSQDEGHVELELSDDPFDVQRIDVTSAPCIVTLSKIGHSHIVDASKKEEACCLARLMIGVTDNGTVTAMKKEGSGSLDTSSVDDMLETGKRVGQGLNKSLMEVLISDDKTGRKKYLTGFLR</sequence>
<dbReference type="InterPro" id="IPR001247">
    <property type="entry name" value="ExoRNase_PH_dom1"/>
</dbReference>
<dbReference type="SUPFAM" id="SSF54211">
    <property type="entry name" value="Ribosomal protein S5 domain 2-like"/>
    <property type="match status" value="1"/>
</dbReference>
<evidence type="ECO:0000256" key="3">
    <source>
        <dbReference type="ARBA" id="ARBA00006678"/>
    </source>
</evidence>
<reference evidence="10" key="1">
    <citation type="submission" date="2022-11" db="EMBL/GenBank/DDBJ databases">
        <title>Centuries of genome instability and evolution in soft-shell clam transmissible cancer (bioRxiv).</title>
        <authorList>
            <person name="Hart S.F.M."/>
            <person name="Yonemitsu M.A."/>
            <person name="Giersch R.M."/>
            <person name="Beal B.F."/>
            <person name="Arriagada G."/>
            <person name="Davis B.W."/>
            <person name="Ostrander E.A."/>
            <person name="Goff S.P."/>
            <person name="Metzger M.J."/>
        </authorList>
    </citation>
    <scope>NUCLEOTIDE SEQUENCE</scope>
    <source>
        <strain evidence="10">MELC-2E11</strain>
        <tissue evidence="10">Siphon/mantle</tissue>
    </source>
</reference>
<evidence type="ECO:0000313" key="10">
    <source>
        <dbReference type="EMBL" id="WAR11635.1"/>
    </source>
</evidence>
<proteinExistence type="inferred from homology"/>
<keyword evidence="11" id="KW-1185">Reference proteome</keyword>
<dbReference type="InterPro" id="IPR027408">
    <property type="entry name" value="PNPase/RNase_PH_dom_sf"/>
</dbReference>